<keyword evidence="3" id="KW-1185">Reference proteome</keyword>
<keyword evidence="1" id="KW-0175">Coiled coil</keyword>
<reference evidence="2 3" key="1">
    <citation type="submission" date="2021-01" db="EMBL/GenBank/DDBJ databases">
        <title>Whole genome shotgun sequence of Catellatospora chokoriensis NBRC 107358.</title>
        <authorList>
            <person name="Komaki H."/>
            <person name="Tamura T."/>
        </authorList>
    </citation>
    <scope>NUCLEOTIDE SEQUENCE [LARGE SCALE GENOMIC DNA]</scope>
    <source>
        <strain evidence="2 3">NBRC 107358</strain>
    </source>
</reference>
<feature type="coiled-coil region" evidence="1">
    <location>
        <begin position="171"/>
        <end position="231"/>
    </location>
</feature>
<proteinExistence type="predicted"/>
<comment type="caution">
    <text evidence="2">The sequence shown here is derived from an EMBL/GenBank/DDBJ whole genome shotgun (WGS) entry which is preliminary data.</text>
</comment>
<dbReference type="InterPro" id="IPR011990">
    <property type="entry name" value="TPR-like_helical_dom_sf"/>
</dbReference>
<dbReference type="Gene3D" id="1.25.40.10">
    <property type="entry name" value="Tetratricopeptide repeat domain"/>
    <property type="match status" value="1"/>
</dbReference>
<dbReference type="RefSeq" id="WP_191840160.1">
    <property type="nucleotide sequence ID" value="NZ_BAAALB010000002.1"/>
</dbReference>
<dbReference type="EMBL" id="BONG01000012">
    <property type="protein sequence ID" value="GIF89144.1"/>
    <property type="molecule type" value="Genomic_DNA"/>
</dbReference>
<sequence>MNMADRLRAEMDELESCESHDLDQDFTNLERTYSQRVQHPQRFHSLTQLAEGALLGNAAYALGVHYVVQDKLDPAEYWLRIAAEHDIGDAALRLAHLCEIRSVQNFNTAANPQAILETAELPTSTDPKLEEARYWYSRAELAGYSDEWGDELEQSAFSLDCCAPMVDFAAEERAERMIEEAKKQAREEAGAILRRARADVQVVVDEARVDVERLALQRQQMTEEVDQLRAVLRGLAGLLGTQPRPEGRIRSLWYAVIGGRSARRSSPAADGLDQDLAAASEILMGFPLPEQRLTRPMIATMVTEVQQRMPRQAMAEATH</sequence>
<evidence type="ECO:0000313" key="3">
    <source>
        <dbReference type="Proteomes" id="UP000619293"/>
    </source>
</evidence>
<protein>
    <submittedName>
        <fullName evidence="2">Uncharacterized protein</fullName>
    </submittedName>
</protein>
<accession>A0A8J3JV90</accession>
<dbReference type="Proteomes" id="UP000619293">
    <property type="component" value="Unassembled WGS sequence"/>
</dbReference>
<dbReference type="SUPFAM" id="SSF81901">
    <property type="entry name" value="HCP-like"/>
    <property type="match status" value="1"/>
</dbReference>
<evidence type="ECO:0000256" key="1">
    <source>
        <dbReference type="SAM" id="Coils"/>
    </source>
</evidence>
<name>A0A8J3JV90_9ACTN</name>
<gene>
    <name evidence="2" type="ORF">Cch02nite_25880</name>
</gene>
<evidence type="ECO:0000313" key="2">
    <source>
        <dbReference type="EMBL" id="GIF89144.1"/>
    </source>
</evidence>
<dbReference type="AlphaFoldDB" id="A0A8J3JV90"/>
<organism evidence="2 3">
    <name type="scientific">Catellatospora chokoriensis</name>
    <dbReference type="NCBI Taxonomy" id="310353"/>
    <lineage>
        <taxon>Bacteria</taxon>
        <taxon>Bacillati</taxon>
        <taxon>Actinomycetota</taxon>
        <taxon>Actinomycetes</taxon>
        <taxon>Micromonosporales</taxon>
        <taxon>Micromonosporaceae</taxon>
        <taxon>Catellatospora</taxon>
    </lineage>
</organism>